<sequence>MIFIGIDPGLTGGLAVISDTRTFGTPIPTISIDVK</sequence>
<comment type="caution">
    <text evidence="1">The sequence shown here is derived from an EMBL/GenBank/DDBJ whole genome shotgun (WGS) entry which is preliminary data.</text>
</comment>
<feature type="non-terminal residue" evidence="1">
    <location>
        <position position="35"/>
    </location>
</feature>
<name>X1S617_9ZZZZ</name>
<organism evidence="1">
    <name type="scientific">marine sediment metagenome</name>
    <dbReference type="NCBI Taxonomy" id="412755"/>
    <lineage>
        <taxon>unclassified sequences</taxon>
        <taxon>metagenomes</taxon>
        <taxon>ecological metagenomes</taxon>
    </lineage>
</organism>
<dbReference type="AlphaFoldDB" id="X1S617"/>
<gene>
    <name evidence="1" type="ORF">S06H3_64851</name>
</gene>
<evidence type="ECO:0000313" key="1">
    <source>
        <dbReference type="EMBL" id="GAI63264.1"/>
    </source>
</evidence>
<accession>X1S617</accession>
<dbReference type="EMBL" id="BARV01043448">
    <property type="protein sequence ID" value="GAI63264.1"/>
    <property type="molecule type" value="Genomic_DNA"/>
</dbReference>
<proteinExistence type="predicted"/>
<protein>
    <submittedName>
        <fullName evidence="1">Uncharacterized protein</fullName>
    </submittedName>
</protein>
<reference evidence="1" key="1">
    <citation type="journal article" date="2014" name="Front. Microbiol.">
        <title>High frequency of phylogenetically diverse reductive dehalogenase-homologous genes in deep subseafloor sedimentary metagenomes.</title>
        <authorList>
            <person name="Kawai M."/>
            <person name="Futagami T."/>
            <person name="Toyoda A."/>
            <person name="Takaki Y."/>
            <person name="Nishi S."/>
            <person name="Hori S."/>
            <person name="Arai W."/>
            <person name="Tsubouchi T."/>
            <person name="Morono Y."/>
            <person name="Uchiyama I."/>
            <person name="Ito T."/>
            <person name="Fujiyama A."/>
            <person name="Inagaki F."/>
            <person name="Takami H."/>
        </authorList>
    </citation>
    <scope>NUCLEOTIDE SEQUENCE</scope>
    <source>
        <strain evidence="1">Expedition CK06-06</strain>
    </source>
</reference>